<evidence type="ECO:0000313" key="1">
    <source>
        <dbReference type="EMBL" id="MBC2248507.1"/>
    </source>
</evidence>
<proteinExistence type="predicted"/>
<name>A0A7X1DAF4_9LIST</name>
<sequence length="83" mass="8904">MGKIASNISSTFAAVSGVKSVSVGKGEEVSIEKSNVSSMKSGEEVNNQLLPNLVDLVECVQAQSEKFPKIAEMMVLKDNQIKF</sequence>
<accession>A0A7X1DAF4</accession>
<organism evidence="1 2">
    <name type="scientific">Listeria cossartiae subsp. cayugensis</name>
    <dbReference type="NCBI Taxonomy" id="2713505"/>
    <lineage>
        <taxon>Bacteria</taxon>
        <taxon>Bacillati</taxon>
        <taxon>Bacillota</taxon>
        <taxon>Bacilli</taxon>
        <taxon>Bacillales</taxon>
        <taxon>Listeriaceae</taxon>
        <taxon>Listeria</taxon>
        <taxon>Listeria cossartiae</taxon>
    </lineage>
</organism>
<dbReference type="AlphaFoldDB" id="A0A7X1DAF4"/>
<gene>
    <name evidence="1" type="ORF">HCB49_00620</name>
</gene>
<comment type="caution">
    <text evidence="1">The sequence shown here is derived from an EMBL/GenBank/DDBJ whole genome shotgun (WGS) entry which is preliminary data.</text>
</comment>
<reference evidence="1 2" key="1">
    <citation type="submission" date="2020-03" db="EMBL/GenBank/DDBJ databases">
        <title>Soil Listeria distribution.</title>
        <authorList>
            <person name="Liao J."/>
            <person name="Wiedmann M."/>
        </authorList>
    </citation>
    <scope>NUCLEOTIDE SEQUENCE [LARGE SCALE GENOMIC DNA]</scope>
    <source>
        <strain evidence="1 2">FSL L7-0123</strain>
    </source>
</reference>
<evidence type="ECO:0000313" key="2">
    <source>
        <dbReference type="Proteomes" id="UP000559864"/>
    </source>
</evidence>
<dbReference type="EMBL" id="JAARZC010000001">
    <property type="protein sequence ID" value="MBC2248507.1"/>
    <property type="molecule type" value="Genomic_DNA"/>
</dbReference>
<dbReference type="RefSeq" id="WP_185603785.1">
    <property type="nucleotide sequence ID" value="NZ_JAARZC010000001.1"/>
</dbReference>
<dbReference type="Proteomes" id="UP000559864">
    <property type="component" value="Unassembled WGS sequence"/>
</dbReference>
<protein>
    <submittedName>
        <fullName evidence="1">Uncharacterized protein</fullName>
    </submittedName>
</protein>